<evidence type="ECO:0000256" key="3">
    <source>
        <dbReference type="ARBA" id="ARBA00013253"/>
    </source>
</evidence>
<keyword evidence="6" id="KW-0547">Nucleotide-binding</keyword>
<dbReference type="GO" id="GO:0003848">
    <property type="term" value="F:2-amino-4-hydroxy-6-hydroxymethyldihydropteridine diphosphokinase activity"/>
    <property type="evidence" value="ECO:0007669"/>
    <property type="project" value="UniProtKB-EC"/>
</dbReference>
<evidence type="ECO:0000256" key="7">
    <source>
        <dbReference type="ARBA" id="ARBA00022777"/>
    </source>
</evidence>
<sequence>MIFIAVGSNLHVPGLGKPLDICQKALARLDSMGIIVAALSRFYETAPVPVSDQPWFVNAVARVECDLDAAALLDCLHQVEQEFGRVRRERNEARVLDLDLIDYRRMVDVGPPILPHPRMADRAFVLLPLADVAPDWTHPADGRGIADLIAALPPDQAIRPLSGLE</sequence>
<reference evidence="13 14" key="1">
    <citation type="submission" date="2017-12" db="EMBL/GenBank/DDBJ databases">
        <title>Genomes of bacteria within cyanobacterial aggregates.</title>
        <authorList>
            <person name="Cai H."/>
        </authorList>
    </citation>
    <scope>NUCLEOTIDE SEQUENCE [LARGE SCALE GENOMIC DNA]</scope>
    <source>
        <strain evidence="13 14">TH16</strain>
    </source>
</reference>
<dbReference type="KEGG" id="ncb:C0V82_02925"/>
<organism evidence="13 14">
    <name type="scientific">Niveispirillum cyanobacteriorum</name>
    <dbReference type="NCBI Taxonomy" id="1612173"/>
    <lineage>
        <taxon>Bacteria</taxon>
        <taxon>Pseudomonadati</taxon>
        <taxon>Pseudomonadota</taxon>
        <taxon>Alphaproteobacteria</taxon>
        <taxon>Rhodospirillales</taxon>
        <taxon>Azospirillaceae</taxon>
        <taxon>Niveispirillum</taxon>
    </lineage>
</organism>
<comment type="similarity">
    <text evidence="2">Belongs to the HPPK family.</text>
</comment>
<evidence type="ECO:0000256" key="2">
    <source>
        <dbReference type="ARBA" id="ARBA00005810"/>
    </source>
</evidence>
<accession>A0A2K9N836</accession>
<gene>
    <name evidence="13" type="primary">folK</name>
    <name evidence="13" type="ORF">C0V82_02925</name>
</gene>
<dbReference type="EMBL" id="CP025611">
    <property type="protein sequence ID" value="AUN29311.1"/>
    <property type="molecule type" value="Genomic_DNA"/>
</dbReference>
<dbReference type="Gene3D" id="3.30.70.560">
    <property type="entry name" value="7,8-Dihydro-6-hydroxymethylpterin-pyrophosphokinase HPPK"/>
    <property type="match status" value="1"/>
</dbReference>
<evidence type="ECO:0000256" key="5">
    <source>
        <dbReference type="ARBA" id="ARBA00022679"/>
    </source>
</evidence>
<keyword evidence="5" id="KW-0808">Transferase</keyword>
<comment type="function">
    <text evidence="10">Catalyzes the transfer of pyrophosphate from adenosine triphosphate (ATP) to 6-hydroxymethyl-7,8-dihydropterin, an enzymatic step in folate biosynthesis pathway.</text>
</comment>
<keyword evidence="7 13" id="KW-0418">Kinase</keyword>
<evidence type="ECO:0000256" key="11">
    <source>
        <dbReference type="ARBA" id="ARBA00029766"/>
    </source>
</evidence>
<dbReference type="NCBIfam" id="TIGR01498">
    <property type="entry name" value="folK"/>
    <property type="match status" value="1"/>
</dbReference>
<comment type="pathway">
    <text evidence="1">Cofactor biosynthesis; tetrahydrofolate biosynthesis; 2-amino-4-hydroxy-6-hydroxymethyl-7,8-dihydropteridine diphosphate from 7,8-dihydroneopterin triphosphate: step 4/4.</text>
</comment>
<keyword evidence="8" id="KW-0067">ATP-binding</keyword>
<dbReference type="PANTHER" id="PTHR43071:SF1">
    <property type="entry name" value="2-AMINO-4-HYDROXY-6-HYDROXYMETHYLDIHYDROPTERIDINE PYROPHOSPHOKINASE"/>
    <property type="match status" value="1"/>
</dbReference>
<dbReference type="InterPro" id="IPR000550">
    <property type="entry name" value="Hppk"/>
</dbReference>
<keyword evidence="9" id="KW-0289">Folate biosynthesis</keyword>
<dbReference type="CDD" id="cd00483">
    <property type="entry name" value="HPPK"/>
    <property type="match status" value="1"/>
</dbReference>
<evidence type="ECO:0000256" key="4">
    <source>
        <dbReference type="ARBA" id="ARBA00016218"/>
    </source>
</evidence>
<dbReference type="Pfam" id="PF01288">
    <property type="entry name" value="HPPK"/>
    <property type="match status" value="1"/>
</dbReference>
<dbReference type="OrthoDB" id="9808041at2"/>
<evidence type="ECO:0000256" key="6">
    <source>
        <dbReference type="ARBA" id="ARBA00022741"/>
    </source>
</evidence>
<evidence type="ECO:0000256" key="12">
    <source>
        <dbReference type="ARBA" id="ARBA00033413"/>
    </source>
</evidence>
<evidence type="ECO:0000256" key="9">
    <source>
        <dbReference type="ARBA" id="ARBA00022909"/>
    </source>
</evidence>
<keyword evidence="14" id="KW-1185">Reference proteome</keyword>
<evidence type="ECO:0000256" key="1">
    <source>
        <dbReference type="ARBA" id="ARBA00005051"/>
    </source>
</evidence>
<dbReference type="GO" id="GO:0046656">
    <property type="term" value="P:folic acid biosynthetic process"/>
    <property type="evidence" value="ECO:0007669"/>
    <property type="project" value="UniProtKB-KW"/>
</dbReference>
<protein>
    <recommendedName>
        <fullName evidence="4">2-amino-4-hydroxy-6-hydroxymethyldihydropteridine pyrophosphokinase</fullName>
        <ecNumber evidence="3">2.7.6.3</ecNumber>
    </recommendedName>
    <alternativeName>
        <fullName evidence="11">6-hydroxymethyl-7,8-dihydropterin pyrophosphokinase</fullName>
    </alternativeName>
    <alternativeName>
        <fullName evidence="12">7,8-dihydro-6-hydroxymethylpterin-pyrophosphokinase</fullName>
    </alternativeName>
</protein>
<dbReference type="GO" id="GO:0005524">
    <property type="term" value="F:ATP binding"/>
    <property type="evidence" value="ECO:0007669"/>
    <property type="project" value="UniProtKB-KW"/>
</dbReference>
<proteinExistence type="inferred from homology"/>
<dbReference type="EC" id="2.7.6.3" evidence="3"/>
<dbReference type="InterPro" id="IPR035907">
    <property type="entry name" value="Hppk_sf"/>
</dbReference>
<evidence type="ECO:0000313" key="13">
    <source>
        <dbReference type="EMBL" id="AUN29311.1"/>
    </source>
</evidence>
<dbReference type="GO" id="GO:0016301">
    <property type="term" value="F:kinase activity"/>
    <property type="evidence" value="ECO:0007669"/>
    <property type="project" value="UniProtKB-KW"/>
</dbReference>
<evidence type="ECO:0000256" key="8">
    <source>
        <dbReference type="ARBA" id="ARBA00022840"/>
    </source>
</evidence>
<dbReference type="RefSeq" id="WP_102111050.1">
    <property type="nucleotide sequence ID" value="NZ_BMGN01000004.1"/>
</dbReference>
<dbReference type="UniPathway" id="UPA00077">
    <property type="reaction ID" value="UER00155"/>
</dbReference>
<dbReference type="SUPFAM" id="SSF55083">
    <property type="entry name" value="6-hydroxymethyl-7,8-dihydropterin pyrophosphokinase, HPPK"/>
    <property type="match status" value="1"/>
</dbReference>
<dbReference type="GO" id="GO:0046654">
    <property type="term" value="P:tetrahydrofolate biosynthetic process"/>
    <property type="evidence" value="ECO:0007669"/>
    <property type="project" value="UniProtKB-UniPathway"/>
</dbReference>
<dbReference type="Proteomes" id="UP000234752">
    <property type="component" value="Chromosome eg_1"/>
</dbReference>
<evidence type="ECO:0000256" key="10">
    <source>
        <dbReference type="ARBA" id="ARBA00029409"/>
    </source>
</evidence>
<dbReference type="AlphaFoldDB" id="A0A2K9N836"/>
<name>A0A2K9N836_9PROT</name>
<dbReference type="PANTHER" id="PTHR43071">
    <property type="entry name" value="2-AMINO-4-HYDROXY-6-HYDROXYMETHYLDIHYDROPTERIDINE PYROPHOSPHOKINASE"/>
    <property type="match status" value="1"/>
</dbReference>
<evidence type="ECO:0000313" key="14">
    <source>
        <dbReference type="Proteomes" id="UP000234752"/>
    </source>
</evidence>